<comment type="cofactor">
    <cofactor evidence="1">
        <name>pyridoxal 5'-phosphate</name>
        <dbReference type="ChEBI" id="CHEBI:597326"/>
    </cofactor>
</comment>
<dbReference type="PIRSF" id="PIRSF001386">
    <property type="entry name" value="Trpase"/>
    <property type="match status" value="1"/>
</dbReference>
<evidence type="ECO:0000256" key="3">
    <source>
        <dbReference type="ARBA" id="ARBA00022898"/>
    </source>
</evidence>
<dbReference type="AlphaFoldDB" id="A0A7C5XKB0"/>
<dbReference type="InterPro" id="IPR015422">
    <property type="entry name" value="PyrdxlP-dep_Trfase_small"/>
</dbReference>
<gene>
    <name evidence="6" type="ORF">ENM84_04685</name>
</gene>
<dbReference type="InterPro" id="IPR011166">
    <property type="entry name" value="Beta-eliminating_lyase"/>
</dbReference>
<dbReference type="Gene3D" id="3.40.640.10">
    <property type="entry name" value="Type I PLP-dependent aspartate aminotransferase-like (Major domain)"/>
    <property type="match status" value="1"/>
</dbReference>
<dbReference type="EMBL" id="DRZI01000198">
    <property type="protein sequence ID" value="HHP81944.1"/>
    <property type="molecule type" value="Genomic_DNA"/>
</dbReference>
<dbReference type="Pfam" id="PF01212">
    <property type="entry name" value="Beta_elim_lyase"/>
    <property type="match status" value="1"/>
</dbReference>
<proteinExistence type="inferred from homology"/>
<evidence type="ECO:0000256" key="4">
    <source>
        <dbReference type="ARBA" id="ARBA00023239"/>
    </source>
</evidence>
<organism evidence="6">
    <name type="scientific">Ignisphaera aggregans</name>
    <dbReference type="NCBI Taxonomy" id="334771"/>
    <lineage>
        <taxon>Archaea</taxon>
        <taxon>Thermoproteota</taxon>
        <taxon>Thermoprotei</taxon>
        <taxon>Desulfurococcales</taxon>
        <taxon>Desulfurococcaceae</taxon>
        <taxon>Ignisphaera</taxon>
    </lineage>
</organism>
<dbReference type="NCBIfam" id="NF009709">
    <property type="entry name" value="PRK13238.1"/>
    <property type="match status" value="1"/>
</dbReference>
<dbReference type="InterPro" id="IPR015424">
    <property type="entry name" value="PyrdxlP-dep_Trfase"/>
</dbReference>
<evidence type="ECO:0000256" key="2">
    <source>
        <dbReference type="ARBA" id="ARBA00009721"/>
    </source>
</evidence>
<comment type="caution">
    <text evidence="6">The sequence shown here is derived from an EMBL/GenBank/DDBJ whole genome shotgun (WGS) entry which is preliminary data.</text>
</comment>
<reference evidence="6" key="1">
    <citation type="journal article" date="2020" name="mSystems">
        <title>Genome- and Community-Level Interaction Insights into Carbon Utilization and Element Cycling Functions of Hydrothermarchaeota in Hydrothermal Sediment.</title>
        <authorList>
            <person name="Zhou Z."/>
            <person name="Liu Y."/>
            <person name="Xu W."/>
            <person name="Pan J."/>
            <person name="Luo Z.H."/>
            <person name="Li M."/>
        </authorList>
    </citation>
    <scope>NUCLEOTIDE SEQUENCE [LARGE SCALE GENOMIC DNA]</scope>
    <source>
        <strain evidence="6">SpSt-1121</strain>
    </source>
</reference>
<dbReference type="GO" id="GO:0009034">
    <property type="term" value="F:tryptophanase activity"/>
    <property type="evidence" value="ECO:0007669"/>
    <property type="project" value="UniProtKB-EC"/>
</dbReference>
<comment type="similarity">
    <text evidence="2">Belongs to the beta-eliminating lyase family.</text>
</comment>
<evidence type="ECO:0000256" key="1">
    <source>
        <dbReference type="ARBA" id="ARBA00001933"/>
    </source>
</evidence>
<keyword evidence="4 6" id="KW-0456">Lyase</keyword>
<feature type="domain" description="Aromatic amino acid beta-eliminating lyase/threonine aldolase" evidence="5">
    <location>
        <begin position="55"/>
        <end position="426"/>
    </location>
</feature>
<accession>A0A7C5XKB0</accession>
<evidence type="ECO:0000259" key="5">
    <source>
        <dbReference type="Pfam" id="PF01212"/>
    </source>
</evidence>
<dbReference type="SUPFAM" id="SSF53383">
    <property type="entry name" value="PLP-dependent transferases"/>
    <property type="match status" value="1"/>
</dbReference>
<dbReference type="InterPro" id="IPR015421">
    <property type="entry name" value="PyrdxlP-dep_Trfase_major"/>
</dbReference>
<evidence type="ECO:0000313" key="6">
    <source>
        <dbReference type="EMBL" id="HHP81944.1"/>
    </source>
</evidence>
<dbReference type="Gene3D" id="3.90.1150.10">
    <property type="entry name" value="Aspartate Aminotransferase, domain 1"/>
    <property type="match status" value="1"/>
</dbReference>
<keyword evidence="3" id="KW-0663">Pyridoxal phosphate</keyword>
<protein>
    <submittedName>
        <fullName evidence="6">Tryptophanase</fullName>
        <ecNumber evidence="6">4.1.99.1</ecNumber>
    </submittedName>
</protein>
<dbReference type="EC" id="4.1.99.1" evidence="6"/>
<dbReference type="PANTHER" id="PTHR32325">
    <property type="entry name" value="BETA-ELIMINATING LYASE-LIKE PROTEIN-RELATED"/>
    <property type="match status" value="1"/>
</dbReference>
<name>A0A7C5XKB0_9CREN</name>
<dbReference type="InterPro" id="IPR001597">
    <property type="entry name" value="ArAA_b-elim_lyase/Thr_aldolase"/>
</dbReference>
<dbReference type="PANTHER" id="PTHR32325:SF4">
    <property type="entry name" value="TRYPTOPHANASE"/>
    <property type="match status" value="1"/>
</dbReference>
<sequence length="480" mass="54141">MIVVKSASGGVLKVDGYRVRVFEPIELSPVDLRLKAIREAGWNTFQLKAVDVFLDMLTDSGVNAMSVNQVAAMMVAQDAYAGSRTFYEFAEAVEEILGFKYVIPVHQGRAAEHLLAKVFVRKGSLVPMNYHFTTTKAHIELVGGVIVELPVKEALDIKSLHPFKGNIDVARLEEVLRRERDRVAFVRVEAVANLLGGQPVSIRNIMEVRELCDRFGVPLVLDGSMVDWNVYFIKEREPGYGSKKLVDILREFVSYADIFYMSARKAPSVRGGFIATNRREFYEKLVIHVPVYEGFPTYGGMSIKEIAAMAVGLKEMVDENLVGSELELIKYVVEELDRKGIPVVLPPGGLGVHIEASQFLPHIPRNAYPAGSLATALYLASGVRSMERGAMSMDRDKSGREVYPDLELIRIAFPRRTFLKSHADYLIDRILWLYNHRDIVKGLKWVYEPPVLRFFLGRLEDIDNWGEKLVEVYKKELGDL</sequence>